<dbReference type="InterPro" id="IPR018392">
    <property type="entry name" value="LysM"/>
</dbReference>
<accession>A0A1L3MXI1</accession>
<dbReference type="Pfam" id="PF07486">
    <property type="entry name" value="Hydrolase_2"/>
    <property type="match status" value="1"/>
</dbReference>
<evidence type="ECO:0000259" key="2">
    <source>
        <dbReference type="PROSITE" id="PS51782"/>
    </source>
</evidence>
<dbReference type="STRING" id="1547283.A9C19_09875"/>
<protein>
    <submittedName>
        <fullName evidence="3">N-acetylmuramoyl-L-alanine amidase</fullName>
    </submittedName>
</protein>
<name>A0A1L3MXI1_9BACI</name>
<dbReference type="InterPro" id="IPR011105">
    <property type="entry name" value="Cell_wall_hydrolase_SleB"/>
</dbReference>
<dbReference type="Pfam" id="PF01476">
    <property type="entry name" value="LysM"/>
    <property type="match status" value="1"/>
</dbReference>
<evidence type="ECO:0000256" key="1">
    <source>
        <dbReference type="SAM" id="SignalP"/>
    </source>
</evidence>
<dbReference type="PROSITE" id="PS51782">
    <property type="entry name" value="LYSM"/>
    <property type="match status" value="1"/>
</dbReference>
<dbReference type="SUPFAM" id="SSF54106">
    <property type="entry name" value="LysM domain"/>
    <property type="match status" value="1"/>
</dbReference>
<dbReference type="Gene3D" id="6.20.240.60">
    <property type="match status" value="1"/>
</dbReference>
<evidence type="ECO:0000313" key="3">
    <source>
        <dbReference type="EMBL" id="APH07042.1"/>
    </source>
</evidence>
<dbReference type="Gene3D" id="3.10.350.10">
    <property type="entry name" value="LysM domain"/>
    <property type="match status" value="1"/>
</dbReference>
<reference evidence="3 4" key="1">
    <citation type="journal article" date="2016" name="Sci. Rep.">
        <title>Complete genome sequence and transcriptomic analysis of a novel marine strain Bacillus weihaiensis reveals the mechanism of brown algae degradation.</title>
        <authorList>
            <person name="Zhu Y."/>
            <person name="Chen P."/>
            <person name="Bao Y."/>
            <person name="Men Y."/>
            <person name="Zeng Y."/>
            <person name="Yang J."/>
            <person name="Sun J."/>
            <person name="Sun Y."/>
        </authorList>
    </citation>
    <scope>NUCLEOTIDE SEQUENCE [LARGE SCALE GENOMIC DNA]</scope>
    <source>
        <strain evidence="3 4">Alg07</strain>
    </source>
</reference>
<dbReference type="KEGG" id="bwh:A9C19_09875"/>
<dbReference type="GO" id="GO:0016787">
    <property type="term" value="F:hydrolase activity"/>
    <property type="evidence" value="ECO:0007669"/>
    <property type="project" value="InterPro"/>
</dbReference>
<dbReference type="AlphaFoldDB" id="A0A1L3MXI1"/>
<dbReference type="InterPro" id="IPR042047">
    <property type="entry name" value="SleB_dom1"/>
</dbReference>
<dbReference type="SMART" id="SM00257">
    <property type="entry name" value="LysM"/>
    <property type="match status" value="1"/>
</dbReference>
<dbReference type="Gene3D" id="1.10.10.2520">
    <property type="entry name" value="Cell wall hydrolase SleB, domain 1"/>
    <property type="match status" value="1"/>
</dbReference>
<dbReference type="EMBL" id="CP016020">
    <property type="protein sequence ID" value="APH07042.1"/>
    <property type="molecule type" value="Genomic_DNA"/>
</dbReference>
<feature type="chain" id="PRO_5012205248" evidence="1">
    <location>
        <begin position="23"/>
        <end position="206"/>
    </location>
</feature>
<proteinExistence type="predicted"/>
<sequence>MKKLTIVLTFLVTLFMAVPSFAYTVQKGDTMSEIAAQNGLSLSELANANPQVKNVNLIYVGQEIHIAKKKNVKTTTVEKTKTESNTNISDSDFDLLARIVRAEAQSEPFEGKVAVADVVLNRVESPKFPNTIEKVIYQKGQFQPVSNGQIHKAADQESVKAVEAALTNMRHITKGSLFFYNPKIATSRWLDSRETTVVIGQHVFKY</sequence>
<feature type="signal peptide" evidence="1">
    <location>
        <begin position="1"/>
        <end position="22"/>
    </location>
</feature>
<dbReference type="InterPro" id="IPR036779">
    <property type="entry name" value="LysM_dom_sf"/>
</dbReference>
<evidence type="ECO:0000313" key="4">
    <source>
        <dbReference type="Proteomes" id="UP000181936"/>
    </source>
</evidence>
<keyword evidence="1" id="KW-0732">Signal</keyword>
<organism evidence="3 4">
    <name type="scientific">Bacillus weihaiensis</name>
    <dbReference type="NCBI Taxonomy" id="1547283"/>
    <lineage>
        <taxon>Bacteria</taxon>
        <taxon>Bacillati</taxon>
        <taxon>Bacillota</taxon>
        <taxon>Bacilli</taxon>
        <taxon>Bacillales</taxon>
        <taxon>Bacillaceae</taxon>
        <taxon>Bacillus</taxon>
    </lineage>
</organism>
<feature type="domain" description="LysM" evidence="2">
    <location>
        <begin position="21"/>
        <end position="66"/>
    </location>
</feature>
<dbReference type="Proteomes" id="UP000181936">
    <property type="component" value="Chromosome"/>
</dbReference>
<gene>
    <name evidence="3" type="ORF">A9C19_09875</name>
</gene>
<keyword evidence="4" id="KW-1185">Reference proteome</keyword>
<dbReference type="CDD" id="cd00118">
    <property type="entry name" value="LysM"/>
    <property type="match status" value="1"/>
</dbReference>